<dbReference type="GO" id="GO:0008654">
    <property type="term" value="P:phospholipid biosynthetic process"/>
    <property type="evidence" value="ECO:0007669"/>
    <property type="project" value="TreeGrafter"/>
</dbReference>
<feature type="region of interest" description="Disordered" evidence="1">
    <location>
        <begin position="291"/>
        <end position="310"/>
    </location>
</feature>
<evidence type="ECO:0000256" key="1">
    <source>
        <dbReference type="SAM" id="MobiDB-lite"/>
    </source>
</evidence>
<dbReference type="GO" id="GO:0003714">
    <property type="term" value="F:transcription corepressor activity"/>
    <property type="evidence" value="ECO:0007669"/>
    <property type="project" value="InterPro"/>
</dbReference>
<name>A0A9P7AU32_9HELO</name>
<keyword evidence="3" id="KW-1185">Reference proteome</keyword>
<gene>
    <name evidence="2" type="ORF">D0Z07_7346</name>
</gene>
<dbReference type="GO" id="GO:0005783">
    <property type="term" value="C:endoplasmic reticulum"/>
    <property type="evidence" value="ECO:0007669"/>
    <property type="project" value="TreeGrafter"/>
</dbReference>
<feature type="compositionally biased region" description="Basic and acidic residues" evidence="1">
    <location>
        <begin position="226"/>
        <end position="260"/>
    </location>
</feature>
<comment type="caution">
    <text evidence="2">The sequence shown here is derived from an EMBL/GenBank/DDBJ whole genome shotgun (WGS) entry which is preliminary data.</text>
</comment>
<dbReference type="PANTHER" id="PTHR38406:SF1">
    <property type="entry name" value="TRANSCRIPTIONAL REPRESSOR OPI1"/>
    <property type="match status" value="1"/>
</dbReference>
<dbReference type="GO" id="GO:0030968">
    <property type="term" value="P:endoplasmic reticulum unfolded protein response"/>
    <property type="evidence" value="ECO:0007669"/>
    <property type="project" value="TreeGrafter"/>
</dbReference>
<dbReference type="InterPro" id="IPR013927">
    <property type="entry name" value="TF_Opi1_Ccg-8"/>
</dbReference>
<proteinExistence type="predicted"/>
<dbReference type="Proteomes" id="UP000785200">
    <property type="component" value="Unassembled WGS sequence"/>
</dbReference>
<dbReference type="GO" id="GO:0006357">
    <property type="term" value="P:regulation of transcription by RNA polymerase II"/>
    <property type="evidence" value="ECO:0007669"/>
    <property type="project" value="TreeGrafter"/>
</dbReference>
<protein>
    <submittedName>
        <fullName evidence="2">Clock-controlled 8</fullName>
    </submittedName>
</protein>
<dbReference type="PANTHER" id="PTHR38406">
    <property type="entry name" value="TRANSCRIPTIONAL REPRESSOR OPI1"/>
    <property type="match status" value="1"/>
</dbReference>
<feature type="region of interest" description="Disordered" evidence="1">
    <location>
        <begin position="1"/>
        <end position="41"/>
    </location>
</feature>
<feature type="region of interest" description="Disordered" evidence="1">
    <location>
        <begin position="217"/>
        <end position="283"/>
    </location>
</feature>
<organism evidence="2 3">
    <name type="scientific">Hyphodiscus hymeniophilus</name>
    <dbReference type="NCBI Taxonomy" id="353542"/>
    <lineage>
        <taxon>Eukaryota</taxon>
        <taxon>Fungi</taxon>
        <taxon>Dikarya</taxon>
        <taxon>Ascomycota</taxon>
        <taxon>Pezizomycotina</taxon>
        <taxon>Leotiomycetes</taxon>
        <taxon>Helotiales</taxon>
        <taxon>Hyphodiscaceae</taxon>
        <taxon>Hyphodiscus</taxon>
    </lineage>
</organism>
<feature type="region of interest" description="Disordered" evidence="1">
    <location>
        <begin position="78"/>
        <end position="109"/>
    </location>
</feature>
<dbReference type="GO" id="GO:0005634">
    <property type="term" value="C:nucleus"/>
    <property type="evidence" value="ECO:0007669"/>
    <property type="project" value="TreeGrafter"/>
</dbReference>
<sequence length="565" mass="61428">MEDRMLSEYPPSYSQSHDPSTLRLPVAPTNEPSPINHERTLPPLPVARAAAVTVAERAPFVWPSSNPLTAYYQPGPSQLSPKNKAMDSPGTIDIDTPDSRGRRGGSVLSIDDPDVRIAAEALGDLRADFIQSPPPQHSSLPTVTQHPEPLLSLLTTSHPLIGTAIGGSLSAYSASKNYSPRFKSSAEYVERRFTPVVNTVGSVGRLTGVEGGVRWFLGGRRPSHHPPSDLEDGKSNKRRKTNAEERDSDRQDPYHQELQHRQRGASQSSAVESLPAYDDEHRSPSYEQAVIPTSTPQEEESTSPGSSSWQSRLVLSTSGLSVAMSEESLRSLKYCLGWLRWANEHIGKVILALKQVLEQYDHGGPPSASSAIEEGYSSNNGGQLVLSSDAERSALNAKIAALKSDVLKTLKEVVDIVSKYAGGALPENARVLVRKHLTSLPQRFRLASANGGSNGSANETGASGDREVTEGANRVMVLAKEGLDMMAQVSGVLDGTIVSAEEWCERLGRNKRGEVELERGQQHSKLGTEHHTQMELEAEKPDPLQFLPPMNRSDETGYFRDVKMG</sequence>
<accession>A0A9P7AU32</accession>
<dbReference type="Pfam" id="PF08618">
    <property type="entry name" value="Opi1"/>
    <property type="match status" value="1"/>
</dbReference>
<dbReference type="OrthoDB" id="2441642at2759"/>
<feature type="region of interest" description="Disordered" evidence="1">
    <location>
        <begin position="446"/>
        <end position="467"/>
    </location>
</feature>
<feature type="compositionally biased region" description="Low complexity" evidence="1">
    <location>
        <begin position="447"/>
        <end position="463"/>
    </location>
</feature>
<dbReference type="EMBL" id="VNKQ01000015">
    <property type="protein sequence ID" value="KAG0646453.1"/>
    <property type="molecule type" value="Genomic_DNA"/>
</dbReference>
<dbReference type="AlphaFoldDB" id="A0A9P7AU32"/>
<evidence type="ECO:0000313" key="2">
    <source>
        <dbReference type="EMBL" id="KAG0646453.1"/>
    </source>
</evidence>
<evidence type="ECO:0000313" key="3">
    <source>
        <dbReference type="Proteomes" id="UP000785200"/>
    </source>
</evidence>
<reference evidence="2" key="1">
    <citation type="submission" date="2019-07" db="EMBL/GenBank/DDBJ databases">
        <title>Hyphodiscus hymeniophilus genome sequencing and assembly.</title>
        <authorList>
            <person name="Kramer G."/>
            <person name="Nodwell J."/>
        </authorList>
    </citation>
    <scope>NUCLEOTIDE SEQUENCE</scope>
    <source>
        <strain evidence="2">ATCC 34498</strain>
    </source>
</reference>